<dbReference type="EMBL" id="CP001928">
    <property type="protein sequence ID" value="ADI38700.1"/>
    <property type="molecule type" value="Genomic_DNA"/>
</dbReference>
<accession>D6YRK5</accession>
<organism evidence="1 2">
    <name type="scientific">Waddlia chondrophila (strain ATCC VR-1470 / WSU 86-1044)</name>
    <dbReference type="NCBI Taxonomy" id="716544"/>
    <lineage>
        <taxon>Bacteria</taxon>
        <taxon>Pseudomonadati</taxon>
        <taxon>Chlamydiota</taxon>
        <taxon>Chlamydiia</taxon>
        <taxon>Parachlamydiales</taxon>
        <taxon>Waddliaceae</taxon>
        <taxon>Waddlia</taxon>
    </lineage>
</organism>
<dbReference type="STRING" id="716544.wcw_1349"/>
<proteinExistence type="predicted"/>
<sequence>MNLNLKFSPIATSEQGLLPCLAGNLNFREIDSV</sequence>
<dbReference type="AlphaFoldDB" id="D6YRK5"/>
<gene>
    <name evidence="1" type="ordered locus">wcw_1349</name>
</gene>
<reference evidence="1 2" key="1">
    <citation type="journal article" date="2010" name="PLoS ONE">
        <title>The Waddlia genome: a window into chlamydial biology.</title>
        <authorList>
            <person name="Bertelli C."/>
            <person name="Collyn F."/>
            <person name="Croxatto A."/>
            <person name="Ruckert C."/>
            <person name="Polkinghorne A."/>
            <person name="Kebbi-Beghdadi C."/>
            <person name="Goesmann A."/>
            <person name="Vaughan L."/>
            <person name="Greub G."/>
        </authorList>
    </citation>
    <scope>NUCLEOTIDE SEQUENCE [LARGE SCALE GENOMIC DNA]</scope>
    <source>
        <strain evidence="2">ATCC VR-1470 / WSU 86-1044</strain>
    </source>
</reference>
<dbReference type="HOGENOM" id="CLU_3384425_0_0_0"/>
<keyword evidence="2" id="KW-1185">Reference proteome</keyword>
<evidence type="ECO:0000313" key="2">
    <source>
        <dbReference type="Proteomes" id="UP000001505"/>
    </source>
</evidence>
<dbReference type="Proteomes" id="UP000001505">
    <property type="component" value="Chromosome"/>
</dbReference>
<protein>
    <submittedName>
        <fullName evidence="1">Uncharacterized protein</fullName>
    </submittedName>
</protein>
<dbReference type="KEGG" id="wch:wcw_1349"/>
<name>D6YRK5_WADCW</name>
<evidence type="ECO:0000313" key="1">
    <source>
        <dbReference type="EMBL" id="ADI38700.1"/>
    </source>
</evidence>